<keyword evidence="2" id="KW-1185">Reference proteome</keyword>
<name>A0A0N5AB98_9BILA</name>
<protein>
    <submittedName>
        <fullName evidence="3">t-SNARE coiled-coil homology domain-containing protein</fullName>
    </submittedName>
</protein>
<evidence type="ECO:0000313" key="2">
    <source>
        <dbReference type="Proteomes" id="UP000046393"/>
    </source>
</evidence>
<evidence type="ECO:0000313" key="3">
    <source>
        <dbReference type="WBParaSite" id="SMUV_0000142401-mRNA-1"/>
    </source>
</evidence>
<accession>A0A0N5AB98</accession>
<feature type="region of interest" description="Disordered" evidence="1">
    <location>
        <begin position="1"/>
        <end position="22"/>
    </location>
</feature>
<sequence>MEDRQIDDGDDAEESVRLQDSEEELGRFQAKSLTRIENEMGKTRAITVYAEDILKRSMRMFVICRAVSVYRALNFRASVCLLKY</sequence>
<evidence type="ECO:0000256" key="1">
    <source>
        <dbReference type="SAM" id="MobiDB-lite"/>
    </source>
</evidence>
<organism evidence="2 3">
    <name type="scientific">Syphacia muris</name>
    <dbReference type="NCBI Taxonomy" id="451379"/>
    <lineage>
        <taxon>Eukaryota</taxon>
        <taxon>Metazoa</taxon>
        <taxon>Ecdysozoa</taxon>
        <taxon>Nematoda</taxon>
        <taxon>Chromadorea</taxon>
        <taxon>Rhabditida</taxon>
        <taxon>Spirurina</taxon>
        <taxon>Oxyuridomorpha</taxon>
        <taxon>Oxyuroidea</taxon>
        <taxon>Oxyuridae</taxon>
        <taxon>Syphacia</taxon>
    </lineage>
</organism>
<dbReference type="AlphaFoldDB" id="A0A0N5AB98"/>
<reference evidence="3" key="1">
    <citation type="submission" date="2017-02" db="UniProtKB">
        <authorList>
            <consortium name="WormBaseParasite"/>
        </authorList>
    </citation>
    <scope>IDENTIFICATION</scope>
</reference>
<dbReference type="Proteomes" id="UP000046393">
    <property type="component" value="Unplaced"/>
</dbReference>
<dbReference type="WBParaSite" id="SMUV_0000142401-mRNA-1">
    <property type="protein sequence ID" value="SMUV_0000142401-mRNA-1"/>
    <property type="gene ID" value="SMUV_0000142401"/>
</dbReference>
<proteinExistence type="predicted"/>